<dbReference type="SUPFAM" id="SSF118010">
    <property type="entry name" value="TM1457-like"/>
    <property type="match status" value="1"/>
</dbReference>
<evidence type="ECO:0000313" key="7">
    <source>
        <dbReference type="EMBL" id="ERJ93380.1"/>
    </source>
</evidence>
<protein>
    <recommendedName>
        <fullName evidence="6">Ribosomal processing cysteine protease Prp</fullName>
    </recommendedName>
</protein>
<keyword evidence="8" id="KW-1185">Reference proteome</keyword>
<keyword evidence="4" id="KW-0788">Thiol protease</keyword>
<keyword evidence="3" id="KW-0378">Hydrolase</keyword>
<gene>
    <name evidence="7" type="ORF">HMPREF9193_01055</name>
</gene>
<sequence length="125" mass="13525">MIRVVLECLSDGALLSCKAQGHSMFAPAGQDIVCAAASVLLRTALSVLKDTSGFIIKTDKPKRGMLSFYVDCMQKDDAVGHREILIYTAVFLQKGLSALQAEYPSHLSLQVVCARDCKYVKDGGI</sequence>
<comment type="similarity">
    <text evidence="5">Belongs to the Prp family.</text>
</comment>
<dbReference type="InterPro" id="IPR007422">
    <property type="entry name" value="Peptidase_Prp"/>
</dbReference>
<evidence type="ECO:0000256" key="4">
    <source>
        <dbReference type="ARBA" id="ARBA00022807"/>
    </source>
</evidence>
<evidence type="ECO:0000256" key="2">
    <source>
        <dbReference type="ARBA" id="ARBA00022670"/>
    </source>
</evidence>
<evidence type="ECO:0000313" key="8">
    <source>
        <dbReference type="Proteomes" id="UP000016649"/>
    </source>
</evidence>
<dbReference type="Pfam" id="PF04327">
    <property type="entry name" value="Peptidase_Prp"/>
    <property type="match status" value="1"/>
</dbReference>
<evidence type="ECO:0000256" key="1">
    <source>
        <dbReference type="ARBA" id="ARBA00022517"/>
    </source>
</evidence>
<dbReference type="Proteomes" id="UP000016649">
    <property type="component" value="Unassembled WGS sequence"/>
</dbReference>
<evidence type="ECO:0000256" key="6">
    <source>
        <dbReference type="ARBA" id="ARBA00044538"/>
    </source>
</evidence>
<dbReference type="Gene3D" id="3.30.70.1490">
    <property type="entry name" value="Cysteine protease Prp"/>
    <property type="match status" value="1"/>
</dbReference>
<keyword evidence="2" id="KW-0645">Protease</keyword>
<name>A0ABN0NZ95_TRELE</name>
<dbReference type="EMBL" id="AWVH01000026">
    <property type="protein sequence ID" value="ERJ93380.1"/>
    <property type="molecule type" value="Genomic_DNA"/>
</dbReference>
<evidence type="ECO:0000256" key="3">
    <source>
        <dbReference type="ARBA" id="ARBA00022801"/>
    </source>
</evidence>
<keyword evidence="1" id="KW-0690">Ribosome biogenesis</keyword>
<organism evidence="7 8">
    <name type="scientific">Treponema lecithinolyticum ATCC 700332</name>
    <dbReference type="NCBI Taxonomy" id="1321815"/>
    <lineage>
        <taxon>Bacteria</taxon>
        <taxon>Pseudomonadati</taxon>
        <taxon>Spirochaetota</taxon>
        <taxon>Spirochaetia</taxon>
        <taxon>Spirochaetales</taxon>
        <taxon>Treponemataceae</taxon>
        <taxon>Treponema</taxon>
    </lineage>
</organism>
<dbReference type="CDD" id="cd16332">
    <property type="entry name" value="Prp-like"/>
    <property type="match status" value="1"/>
</dbReference>
<evidence type="ECO:0000256" key="5">
    <source>
        <dbReference type="ARBA" id="ARBA00044503"/>
    </source>
</evidence>
<dbReference type="InterPro" id="IPR036764">
    <property type="entry name" value="Peptidase_Prp_sf"/>
</dbReference>
<reference evidence="7 8" key="1">
    <citation type="submission" date="2013-08" db="EMBL/GenBank/DDBJ databases">
        <authorList>
            <person name="Weinstock G."/>
            <person name="Sodergren E."/>
            <person name="Wylie T."/>
            <person name="Fulton L."/>
            <person name="Fulton R."/>
            <person name="Fronick C."/>
            <person name="O'Laughlin M."/>
            <person name="Godfrey J."/>
            <person name="Miner T."/>
            <person name="Herter B."/>
            <person name="Appelbaum E."/>
            <person name="Cordes M."/>
            <person name="Lek S."/>
            <person name="Wollam A."/>
            <person name="Pepin K.H."/>
            <person name="Palsikar V.B."/>
            <person name="Mitreva M."/>
            <person name="Wilson R.K."/>
        </authorList>
    </citation>
    <scope>NUCLEOTIDE SEQUENCE [LARGE SCALE GENOMIC DNA]</scope>
    <source>
        <strain evidence="7 8">ATCC 700332</strain>
    </source>
</reference>
<comment type="caution">
    <text evidence="7">The sequence shown here is derived from an EMBL/GenBank/DDBJ whole genome shotgun (WGS) entry which is preliminary data.</text>
</comment>
<accession>A0ABN0NZ95</accession>
<proteinExistence type="inferred from homology"/>